<reference evidence="1 2" key="1">
    <citation type="journal article" date="2014" name="Nat. Commun.">
        <title>Molecular traces of alternative social organization in a termite genome.</title>
        <authorList>
            <person name="Terrapon N."/>
            <person name="Li C."/>
            <person name="Robertson H.M."/>
            <person name="Ji L."/>
            <person name="Meng X."/>
            <person name="Booth W."/>
            <person name="Chen Z."/>
            <person name="Childers C.P."/>
            <person name="Glastad K.M."/>
            <person name="Gokhale K."/>
            <person name="Gowin J."/>
            <person name="Gronenberg W."/>
            <person name="Hermansen R.A."/>
            <person name="Hu H."/>
            <person name="Hunt B.G."/>
            <person name="Huylmans A.K."/>
            <person name="Khalil S.M."/>
            <person name="Mitchell R.D."/>
            <person name="Munoz-Torres M.C."/>
            <person name="Mustard J.A."/>
            <person name="Pan H."/>
            <person name="Reese J.T."/>
            <person name="Scharf M.E."/>
            <person name="Sun F."/>
            <person name="Vogel H."/>
            <person name="Xiao J."/>
            <person name="Yang W."/>
            <person name="Yang Z."/>
            <person name="Yang Z."/>
            <person name="Zhou J."/>
            <person name="Zhu J."/>
            <person name="Brent C.S."/>
            <person name="Elsik C.G."/>
            <person name="Goodisman M.A."/>
            <person name="Liberles D.A."/>
            <person name="Roe R.M."/>
            <person name="Vargo E.L."/>
            <person name="Vilcinskas A."/>
            <person name="Wang J."/>
            <person name="Bornberg-Bauer E."/>
            <person name="Korb J."/>
            <person name="Zhang G."/>
            <person name="Liebig J."/>
        </authorList>
    </citation>
    <scope>NUCLEOTIDE SEQUENCE [LARGE SCALE GENOMIC DNA]</scope>
    <source>
        <tissue evidence="1">Whole organism</tissue>
    </source>
</reference>
<name>A0A067QI27_ZOONE</name>
<dbReference type="AlphaFoldDB" id="A0A067QI27"/>
<dbReference type="Proteomes" id="UP000027135">
    <property type="component" value="Unassembled WGS sequence"/>
</dbReference>
<proteinExistence type="predicted"/>
<keyword evidence="2" id="KW-1185">Reference proteome</keyword>
<protein>
    <submittedName>
        <fullName evidence="1">Uncharacterized protein</fullName>
    </submittedName>
</protein>
<dbReference type="InParanoid" id="A0A067QI27"/>
<gene>
    <name evidence="1" type="ORF">L798_01659</name>
</gene>
<accession>A0A067QI27</accession>
<dbReference type="EMBL" id="KK853364">
    <property type="protein sequence ID" value="KDR08135.1"/>
    <property type="molecule type" value="Genomic_DNA"/>
</dbReference>
<evidence type="ECO:0000313" key="2">
    <source>
        <dbReference type="Proteomes" id="UP000027135"/>
    </source>
</evidence>
<sequence length="109" mass="12297">MAAELCLRNISYHARKVLLHAVNLRHGTADFTSPPKKVVLWIFIILKNPSPLPGLKHKNLGSSGEQANPPRVTYAKEAKSVWDLLQTQLTALSLLWFVSFRTFCTYHSP</sequence>
<organism evidence="1 2">
    <name type="scientific">Zootermopsis nevadensis</name>
    <name type="common">Dampwood termite</name>
    <dbReference type="NCBI Taxonomy" id="136037"/>
    <lineage>
        <taxon>Eukaryota</taxon>
        <taxon>Metazoa</taxon>
        <taxon>Ecdysozoa</taxon>
        <taxon>Arthropoda</taxon>
        <taxon>Hexapoda</taxon>
        <taxon>Insecta</taxon>
        <taxon>Pterygota</taxon>
        <taxon>Neoptera</taxon>
        <taxon>Polyneoptera</taxon>
        <taxon>Dictyoptera</taxon>
        <taxon>Blattodea</taxon>
        <taxon>Blattoidea</taxon>
        <taxon>Termitoidae</taxon>
        <taxon>Termopsidae</taxon>
        <taxon>Zootermopsis</taxon>
    </lineage>
</organism>
<evidence type="ECO:0000313" key="1">
    <source>
        <dbReference type="EMBL" id="KDR08135.1"/>
    </source>
</evidence>